<reference evidence="3" key="1">
    <citation type="submission" date="2019-04" db="EMBL/GenBank/DDBJ databases">
        <authorList>
            <person name="Brambilla D."/>
        </authorList>
    </citation>
    <scope>NUCLEOTIDE SEQUENCE</scope>
    <source>
        <strain evidence="3">BAL1</strain>
    </source>
</reference>
<feature type="domain" description="TnsA endonuclease C-terminal" evidence="1">
    <location>
        <begin position="167"/>
        <end position="246"/>
    </location>
</feature>
<sequence>MGRSQQSLSELQIARRIKDGRGQGVGKKYTPWLYVQDVPSEGRSHRVYSHKTGRIHHLLSDLELAAFLVFEWASHIVDIREQFPLRRDETQAIAKDNCLRHPSIRAVDQVMSSDFLVDSRIGPHRQFAVQVKSSESFNDTNIIEKLEIERRYWLSKQIPWFLVTEHEIDPVIKQNISWLYPTKSDGFIDVELIQQLPILQSAFSKSPQSKMIDVCKQMDTAYDLELGQTLRDVRTLIANGYLKFNMHQAYRVLTASDLVFCPFSDIEDLLHVANQ</sequence>
<accession>A0A486XFG3</accession>
<dbReference type="InterPro" id="IPR036388">
    <property type="entry name" value="WH-like_DNA-bd_sf"/>
</dbReference>
<feature type="domain" description="TnsA endonuclease N-terminal" evidence="2">
    <location>
        <begin position="75"/>
        <end position="165"/>
    </location>
</feature>
<dbReference type="SUPFAM" id="SSF52980">
    <property type="entry name" value="Restriction endonuclease-like"/>
    <property type="match status" value="1"/>
</dbReference>
<dbReference type="Gene3D" id="3.40.1350.10">
    <property type="match status" value="1"/>
</dbReference>
<organism evidence="3">
    <name type="scientific">Rheinheimera sp. BAL341</name>
    <dbReference type="NCBI Taxonomy" id="1708203"/>
    <lineage>
        <taxon>Bacteria</taxon>
        <taxon>Pseudomonadati</taxon>
        <taxon>Pseudomonadota</taxon>
        <taxon>Gammaproteobacteria</taxon>
        <taxon>Chromatiales</taxon>
        <taxon>Chromatiaceae</taxon>
        <taxon>Rheinheimera</taxon>
    </lineage>
</organism>
<dbReference type="EMBL" id="CAAJGR010000079">
    <property type="protein sequence ID" value="VHN99749.1"/>
    <property type="molecule type" value="Genomic_DNA"/>
</dbReference>
<dbReference type="InterPro" id="IPR011335">
    <property type="entry name" value="Restrct_endonuc-II-like"/>
</dbReference>
<protein>
    <submittedName>
        <fullName evidence="3">Transposon Tn7 transposition protein tnsA</fullName>
    </submittedName>
</protein>
<evidence type="ECO:0000313" key="3">
    <source>
        <dbReference type="EMBL" id="VHN99749.1"/>
    </source>
</evidence>
<dbReference type="AlphaFoldDB" id="A0A486XFG3"/>
<dbReference type="Gene3D" id="1.10.10.10">
    <property type="entry name" value="Winged helix-like DNA-binding domain superfamily/Winged helix DNA-binding domain"/>
    <property type="match status" value="1"/>
</dbReference>
<dbReference type="Pfam" id="PF08722">
    <property type="entry name" value="Tn7_TnsA-like_N"/>
    <property type="match status" value="1"/>
</dbReference>
<gene>
    <name evidence="3" type="ORF">BAL341_026</name>
</gene>
<evidence type="ECO:0000259" key="1">
    <source>
        <dbReference type="Pfam" id="PF08721"/>
    </source>
</evidence>
<dbReference type="InterPro" id="IPR014833">
    <property type="entry name" value="TnsA_N"/>
</dbReference>
<dbReference type="InterPro" id="IPR014832">
    <property type="entry name" value="TnsA_C"/>
</dbReference>
<dbReference type="Pfam" id="PF08721">
    <property type="entry name" value="Tn7_Tnp_TnsA_C"/>
    <property type="match status" value="1"/>
</dbReference>
<dbReference type="GO" id="GO:0003676">
    <property type="term" value="F:nucleic acid binding"/>
    <property type="evidence" value="ECO:0007669"/>
    <property type="project" value="InterPro"/>
</dbReference>
<dbReference type="SUPFAM" id="SSF46785">
    <property type="entry name" value="Winged helix' DNA-binding domain"/>
    <property type="match status" value="1"/>
</dbReference>
<dbReference type="InterPro" id="IPR011856">
    <property type="entry name" value="tRNA_endonuc-like_dom_sf"/>
</dbReference>
<evidence type="ECO:0000259" key="2">
    <source>
        <dbReference type="Pfam" id="PF08722"/>
    </source>
</evidence>
<name>A0A486XFG3_9GAMM</name>
<dbReference type="CDD" id="cd22362">
    <property type="entry name" value="TnsA_endonuclease-like"/>
    <property type="match status" value="1"/>
</dbReference>
<dbReference type="InterPro" id="IPR036390">
    <property type="entry name" value="WH_DNA-bd_sf"/>
</dbReference>
<proteinExistence type="predicted"/>